<dbReference type="PANTHER" id="PTHR44757">
    <property type="entry name" value="DIGUANYLATE CYCLASE DGCP"/>
    <property type="match status" value="1"/>
</dbReference>
<feature type="domain" description="PAC" evidence="3">
    <location>
        <begin position="204"/>
        <end position="256"/>
    </location>
</feature>
<protein>
    <submittedName>
        <fullName evidence="6">EAL domain-containing protein</fullName>
    </submittedName>
</protein>
<dbReference type="InterPro" id="IPR035919">
    <property type="entry name" value="EAL_sf"/>
</dbReference>
<dbReference type="PROSITE" id="PS50883">
    <property type="entry name" value="EAL"/>
    <property type="match status" value="1"/>
</dbReference>
<name>A0ABU9GAX2_9GAMM</name>
<dbReference type="SUPFAM" id="SSF55781">
    <property type="entry name" value="GAF domain-like"/>
    <property type="match status" value="1"/>
</dbReference>
<dbReference type="SUPFAM" id="SSF55073">
    <property type="entry name" value="Nucleotide cyclase"/>
    <property type="match status" value="1"/>
</dbReference>
<dbReference type="InterPro" id="IPR029016">
    <property type="entry name" value="GAF-like_dom_sf"/>
</dbReference>
<gene>
    <name evidence="6" type="ORF">V6242_17430</name>
</gene>
<evidence type="ECO:0000259" key="4">
    <source>
        <dbReference type="PROSITE" id="PS50883"/>
    </source>
</evidence>
<dbReference type="SUPFAM" id="SSF55785">
    <property type="entry name" value="PYP-like sensor domain (PAS domain)"/>
    <property type="match status" value="2"/>
</dbReference>
<dbReference type="Gene3D" id="3.30.450.40">
    <property type="match status" value="1"/>
</dbReference>
<dbReference type="Gene3D" id="3.30.450.20">
    <property type="entry name" value="PAS domain"/>
    <property type="match status" value="2"/>
</dbReference>
<dbReference type="NCBIfam" id="TIGR00229">
    <property type="entry name" value="sensory_box"/>
    <property type="match status" value="2"/>
</dbReference>
<dbReference type="InterPro" id="IPR001633">
    <property type="entry name" value="EAL_dom"/>
</dbReference>
<evidence type="ECO:0000313" key="7">
    <source>
        <dbReference type="Proteomes" id="UP001379949"/>
    </source>
</evidence>
<organism evidence="6 7">
    <name type="scientific">Marinomonas arenicola</name>
    <dbReference type="NCBI Taxonomy" id="569601"/>
    <lineage>
        <taxon>Bacteria</taxon>
        <taxon>Pseudomonadati</taxon>
        <taxon>Pseudomonadota</taxon>
        <taxon>Gammaproteobacteria</taxon>
        <taxon>Oceanospirillales</taxon>
        <taxon>Oceanospirillaceae</taxon>
        <taxon>Marinomonas</taxon>
    </lineage>
</organism>
<feature type="coiled-coil region" evidence="1">
    <location>
        <begin position="577"/>
        <end position="604"/>
    </location>
</feature>
<dbReference type="EMBL" id="JBAKAR010000025">
    <property type="protein sequence ID" value="MEL0614938.1"/>
    <property type="molecule type" value="Genomic_DNA"/>
</dbReference>
<dbReference type="Pfam" id="PF00990">
    <property type="entry name" value="GGDEF"/>
    <property type="match status" value="1"/>
</dbReference>
<dbReference type="SMART" id="SM00086">
    <property type="entry name" value="PAC"/>
    <property type="match status" value="2"/>
</dbReference>
<keyword evidence="7" id="KW-1185">Reference proteome</keyword>
<feature type="domain" description="PAS" evidence="2">
    <location>
        <begin position="7"/>
        <end position="61"/>
    </location>
</feature>
<evidence type="ECO:0000259" key="5">
    <source>
        <dbReference type="PROSITE" id="PS50887"/>
    </source>
</evidence>
<dbReference type="SMART" id="SM00065">
    <property type="entry name" value="GAF"/>
    <property type="match status" value="1"/>
</dbReference>
<dbReference type="PROSITE" id="PS50113">
    <property type="entry name" value="PAC"/>
    <property type="match status" value="1"/>
</dbReference>
<comment type="caution">
    <text evidence="6">The sequence shown here is derived from an EMBL/GenBank/DDBJ whole genome shotgun (WGS) entry which is preliminary data.</text>
</comment>
<reference evidence="6 7" key="1">
    <citation type="submission" date="2024-02" db="EMBL/GenBank/DDBJ databases">
        <title>Bacteria isolated from the canopy kelp, Nereocystis luetkeana.</title>
        <authorList>
            <person name="Pfister C.A."/>
            <person name="Younker I.T."/>
            <person name="Light S.H."/>
        </authorList>
    </citation>
    <scope>NUCLEOTIDE SEQUENCE [LARGE SCALE GENOMIC DNA]</scope>
    <source>
        <strain evidence="6 7">TI.4.07</strain>
    </source>
</reference>
<dbReference type="PIRSF" id="PIRSF005925">
    <property type="entry name" value="Dos"/>
    <property type="match status" value="1"/>
</dbReference>
<dbReference type="SMART" id="SM00091">
    <property type="entry name" value="PAS"/>
    <property type="match status" value="2"/>
</dbReference>
<dbReference type="Gene3D" id="3.30.70.270">
    <property type="match status" value="1"/>
</dbReference>
<dbReference type="InterPro" id="IPR012226">
    <property type="entry name" value="Diguanyl_cyclase/Pdiesterase"/>
</dbReference>
<dbReference type="InterPro" id="IPR052155">
    <property type="entry name" value="Biofilm_reg_signaling"/>
</dbReference>
<accession>A0ABU9GAX2</accession>
<evidence type="ECO:0000259" key="2">
    <source>
        <dbReference type="PROSITE" id="PS50112"/>
    </source>
</evidence>
<evidence type="ECO:0000256" key="1">
    <source>
        <dbReference type="SAM" id="Coils"/>
    </source>
</evidence>
<dbReference type="RefSeq" id="WP_341568177.1">
    <property type="nucleotide sequence ID" value="NZ_JBAKAR010000025.1"/>
</dbReference>
<dbReference type="InterPro" id="IPR000014">
    <property type="entry name" value="PAS"/>
</dbReference>
<dbReference type="SMART" id="SM00267">
    <property type="entry name" value="GGDEF"/>
    <property type="match status" value="1"/>
</dbReference>
<dbReference type="InterPro" id="IPR003018">
    <property type="entry name" value="GAF"/>
</dbReference>
<dbReference type="Pfam" id="PF13185">
    <property type="entry name" value="GAF_2"/>
    <property type="match status" value="1"/>
</dbReference>
<dbReference type="PROSITE" id="PS50887">
    <property type="entry name" value="GGDEF"/>
    <property type="match status" value="1"/>
</dbReference>
<dbReference type="Pfam" id="PF00563">
    <property type="entry name" value="EAL"/>
    <property type="match status" value="1"/>
</dbReference>
<dbReference type="CDD" id="cd00130">
    <property type="entry name" value="PAS"/>
    <property type="match status" value="2"/>
</dbReference>
<feature type="domain" description="PAS" evidence="2">
    <location>
        <begin position="131"/>
        <end position="179"/>
    </location>
</feature>
<dbReference type="NCBIfam" id="TIGR00254">
    <property type="entry name" value="GGDEF"/>
    <property type="match status" value="1"/>
</dbReference>
<dbReference type="SMART" id="SM00052">
    <property type="entry name" value="EAL"/>
    <property type="match status" value="1"/>
</dbReference>
<dbReference type="InterPro" id="IPR001610">
    <property type="entry name" value="PAC"/>
</dbReference>
<feature type="domain" description="EAL" evidence="4">
    <location>
        <begin position="591"/>
        <end position="845"/>
    </location>
</feature>
<dbReference type="InterPro" id="IPR043128">
    <property type="entry name" value="Rev_trsase/Diguanyl_cyclase"/>
</dbReference>
<dbReference type="InterPro" id="IPR000700">
    <property type="entry name" value="PAS-assoc_C"/>
</dbReference>
<dbReference type="Pfam" id="PF13426">
    <property type="entry name" value="PAS_9"/>
    <property type="match status" value="2"/>
</dbReference>
<dbReference type="CDD" id="cd01948">
    <property type="entry name" value="EAL"/>
    <property type="match status" value="1"/>
</dbReference>
<dbReference type="CDD" id="cd01949">
    <property type="entry name" value="GGDEF"/>
    <property type="match status" value="1"/>
</dbReference>
<evidence type="ECO:0000259" key="3">
    <source>
        <dbReference type="PROSITE" id="PS50113"/>
    </source>
</evidence>
<dbReference type="SUPFAM" id="SSF141868">
    <property type="entry name" value="EAL domain-like"/>
    <property type="match status" value="1"/>
</dbReference>
<dbReference type="Gene3D" id="3.20.20.450">
    <property type="entry name" value="EAL domain"/>
    <property type="match status" value="1"/>
</dbReference>
<proteinExistence type="predicted"/>
<feature type="domain" description="GGDEF" evidence="5">
    <location>
        <begin position="450"/>
        <end position="582"/>
    </location>
</feature>
<dbReference type="InterPro" id="IPR029787">
    <property type="entry name" value="Nucleotide_cyclase"/>
</dbReference>
<evidence type="ECO:0000313" key="6">
    <source>
        <dbReference type="EMBL" id="MEL0614938.1"/>
    </source>
</evidence>
<dbReference type="Proteomes" id="UP001379949">
    <property type="component" value="Unassembled WGS sequence"/>
</dbReference>
<dbReference type="InterPro" id="IPR035965">
    <property type="entry name" value="PAS-like_dom_sf"/>
</dbReference>
<dbReference type="PANTHER" id="PTHR44757:SF2">
    <property type="entry name" value="BIOFILM ARCHITECTURE MAINTENANCE PROTEIN MBAA"/>
    <property type="match status" value="1"/>
</dbReference>
<dbReference type="PROSITE" id="PS50112">
    <property type="entry name" value="PAS"/>
    <property type="match status" value="2"/>
</dbReference>
<keyword evidence="1" id="KW-0175">Coiled coil</keyword>
<sequence>MPAKEYLSNLFVQTLEQAMDGVVVINSQNNIILYNKAAEKLWGFSHDEVIGKNVKILVPDNIKPNHDKFVNANRETGVNKIVGMSRDIEIVRKDGSIKWGSFSLSKVEMDGKILYTAFVKDITDTMLQRKRIEMLSLVTDKTDNAIFITDNQWHITYINKGFITILGYQEEDVLGRTPISVIAPVSYGDKVADIRANLLKGEAVKLEAPVLAKDGRELWCSIMANPVFSDAGELTNIVTIMSEITATKLHEVLHANILGSIAKDEPLEVIMEVACKEISKIDKSIIPAVLRVDDERKLQLLAAPTLPADYRKVLNDMQIGEGVASSGTAAFRQEAVLVSDISADPLWADYKDRILPLGIKSCWSSPIKSQRGDAIGVIAFYRKEHQEPSEIDHLLISVLSPLCGLAIEREKQRQDIRHLAYYDSLTKLPNRSLLHAEAEHALRAVETAHQTLAVLFLDMDRFKQINDTLGHPAGDFFLKEIAARISQKCEDSDIAGRLSGDEFVVIKKYKSHDELNNFIEDLKQTIAEPLCLSGHKISPSASIGVSVYPDDGHDIGTLIHRADMAMYQAKTSGKGRFAFFSHELNQLAQERQELEIELQKAIENDELQLAYQPQVNMKDGSLYGVEALARWHHPKFGAVSPGKFIPLAEECGLIGDLSNWALRSACKQMAIWRNKGVAIPSISVNLSPINFHNMDLCNVIMSELDSHNLKASDITLELTEGVFLDTNPNTMKVLHDIHDQGIGFSIDDFGTGYSGLSYLRRIPIKELKLDKSFVNELEQSETGRALSKAVLQIGVSLNLDVVAEGIERQGQYKILKNQGYHVAQGFLFSKPLNPVEIETWIRNIPINM</sequence>
<dbReference type="InterPro" id="IPR000160">
    <property type="entry name" value="GGDEF_dom"/>
</dbReference>